<dbReference type="PROSITE" id="PS01010">
    <property type="entry name" value="CRISP_2"/>
    <property type="match status" value="1"/>
</dbReference>
<accession>A0A2G8JWW6</accession>
<reference evidence="2 3" key="1">
    <citation type="journal article" date="2017" name="PLoS Biol.">
        <title>The sea cucumber genome provides insights into morphological evolution and visceral regeneration.</title>
        <authorList>
            <person name="Zhang X."/>
            <person name="Sun L."/>
            <person name="Yuan J."/>
            <person name="Sun Y."/>
            <person name="Gao Y."/>
            <person name="Zhang L."/>
            <person name="Li S."/>
            <person name="Dai H."/>
            <person name="Hamel J.F."/>
            <person name="Liu C."/>
            <person name="Yu Y."/>
            <person name="Liu S."/>
            <person name="Lin W."/>
            <person name="Guo K."/>
            <person name="Jin S."/>
            <person name="Xu P."/>
            <person name="Storey K.B."/>
            <person name="Huan P."/>
            <person name="Zhang T."/>
            <person name="Zhou Y."/>
            <person name="Zhang J."/>
            <person name="Lin C."/>
            <person name="Li X."/>
            <person name="Xing L."/>
            <person name="Huo D."/>
            <person name="Sun M."/>
            <person name="Wang L."/>
            <person name="Mercier A."/>
            <person name="Li F."/>
            <person name="Yang H."/>
            <person name="Xiang J."/>
        </authorList>
    </citation>
    <scope>NUCLEOTIDE SEQUENCE [LARGE SCALE GENOMIC DNA]</scope>
    <source>
        <strain evidence="2">Shaxun</strain>
        <tissue evidence="2">Muscle</tissue>
    </source>
</reference>
<gene>
    <name evidence="2" type="ORF">BSL78_22929</name>
</gene>
<proteinExistence type="predicted"/>
<dbReference type="STRING" id="307972.A0A2G8JWW6"/>
<evidence type="ECO:0000313" key="2">
    <source>
        <dbReference type="EMBL" id="PIK40232.1"/>
    </source>
</evidence>
<dbReference type="EMBL" id="MRZV01001147">
    <property type="protein sequence ID" value="PIK40232.1"/>
    <property type="molecule type" value="Genomic_DNA"/>
</dbReference>
<dbReference type="InterPro" id="IPR035940">
    <property type="entry name" value="CAP_sf"/>
</dbReference>
<organism evidence="2 3">
    <name type="scientific">Stichopus japonicus</name>
    <name type="common">Sea cucumber</name>
    <dbReference type="NCBI Taxonomy" id="307972"/>
    <lineage>
        <taxon>Eukaryota</taxon>
        <taxon>Metazoa</taxon>
        <taxon>Echinodermata</taxon>
        <taxon>Eleutherozoa</taxon>
        <taxon>Echinozoa</taxon>
        <taxon>Holothuroidea</taxon>
        <taxon>Aspidochirotacea</taxon>
        <taxon>Aspidochirotida</taxon>
        <taxon>Stichopodidae</taxon>
        <taxon>Apostichopus</taxon>
    </lineage>
</organism>
<dbReference type="InterPro" id="IPR018244">
    <property type="entry name" value="Allrgn_V5/Tpx1_CS"/>
</dbReference>
<comment type="caution">
    <text evidence="2">The sequence shown here is derived from an EMBL/GenBank/DDBJ whole genome shotgun (WGS) entry which is preliminary data.</text>
</comment>
<name>A0A2G8JWW6_STIJA</name>
<dbReference type="PROSITE" id="PS01009">
    <property type="entry name" value="CRISP_1"/>
    <property type="match status" value="1"/>
</dbReference>
<evidence type="ECO:0000313" key="3">
    <source>
        <dbReference type="Proteomes" id="UP000230750"/>
    </source>
</evidence>
<dbReference type="InterPro" id="IPR014044">
    <property type="entry name" value="CAP_dom"/>
</dbReference>
<dbReference type="AlphaFoldDB" id="A0A2G8JWW6"/>
<dbReference type="InterPro" id="IPR002413">
    <property type="entry name" value="V5_allergen-like"/>
</dbReference>
<dbReference type="InterPro" id="IPR001283">
    <property type="entry name" value="CRISP-related"/>
</dbReference>
<evidence type="ECO:0000259" key="1">
    <source>
        <dbReference type="SMART" id="SM00198"/>
    </source>
</evidence>
<sequence>MKMLSDLSDYTKWDAELAAMAQGWSDQCFFEHGNPENTSPFGYVGQNLYIRYYSKAGQPAPSAAVPIQKWYDEASQYKYADRSCSGVCGHYTQLVWATTTHVGCGQTYCETALDNNGKMYSNAWLITCNYGPGGNYKGQFPYQEGEKCSKCDSPGTCKGGLCRDCDLMEDSACICGLQCENCGFTNTTNGECACNCQKGFWGNNCEKPCENTHRYCGTSPGWPSKKYCGRHSSIPKNCPLMCEICEKVEPDFVCEENETPE</sequence>
<dbReference type="Gene3D" id="3.40.33.10">
    <property type="entry name" value="CAP"/>
    <property type="match status" value="1"/>
</dbReference>
<feature type="domain" description="SCP" evidence="1">
    <location>
        <begin position="2"/>
        <end position="138"/>
    </location>
</feature>
<dbReference type="PRINTS" id="PR00837">
    <property type="entry name" value="V5TPXLIKE"/>
</dbReference>
<dbReference type="PANTHER" id="PTHR10334">
    <property type="entry name" value="CYSTEINE-RICH SECRETORY PROTEIN-RELATED"/>
    <property type="match status" value="1"/>
</dbReference>
<dbReference type="SMART" id="SM00198">
    <property type="entry name" value="SCP"/>
    <property type="match status" value="1"/>
</dbReference>
<dbReference type="PRINTS" id="PR00838">
    <property type="entry name" value="V5ALLERGEN"/>
</dbReference>
<protein>
    <recommendedName>
        <fullName evidence="1">SCP domain-containing protein</fullName>
    </recommendedName>
</protein>
<keyword evidence="3" id="KW-1185">Reference proteome</keyword>
<dbReference type="SUPFAM" id="SSF55797">
    <property type="entry name" value="PR-1-like"/>
    <property type="match status" value="1"/>
</dbReference>
<dbReference type="Pfam" id="PF00188">
    <property type="entry name" value="CAP"/>
    <property type="match status" value="1"/>
</dbReference>
<dbReference type="OrthoDB" id="737510at2759"/>
<dbReference type="GO" id="GO:0005576">
    <property type="term" value="C:extracellular region"/>
    <property type="evidence" value="ECO:0007669"/>
    <property type="project" value="InterPro"/>
</dbReference>
<dbReference type="Proteomes" id="UP000230750">
    <property type="component" value="Unassembled WGS sequence"/>
</dbReference>